<proteinExistence type="predicted"/>
<dbReference type="PANTHER" id="PTHR36709:SF1">
    <property type="entry name" value="OS02G0604100 PROTEIN"/>
    <property type="match status" value="1"/>
</dbReference>
<dbReference type="AlphaFoldDB" id="A0A3L6EWI2"/>
<dbReference type="Proteomes" id="UP000251960">
    <property type="component" value="Chromosome 5"/>
</dbReference>
<name>A0A3L6EWI2_MAIZE</name>
<feature type="compositionally biased region" description="Basic residues" evidence="1">
    <location>
        <begin position="42"/>
        <end position="52"/>
    </location>
</feature>
<dbReference type="PANTHER" id="PTHR36709">
    <property type="entry name" value="OS02G0604100 PROTEIN"/>
    <property type="match status" value="1"/>
</dbReference>
<evidence type="ECO:0000313" key="2">
    <source>
        <dbReference type="EMBL" id="PWZ23707.1"/>
    </source>
</evidence>
<gene>
    <name evidence="2" type="ORF">Zm00014a_001103</name>
</gene>
<comment type="caution">
    <text evidence="2">The sequence shown here is derived from an EMBL/GenBank/DDBJ whole genome shotgun (WGS) entry which is preliminary data.</text>
</comment>
<dbReference type="ExpressionAtlas" id="A0A3L6EWI2">
    <property type="expression patterns" value="baseline and differential"/>
</dbReference>
<accession>A0A3L6EWI2</accession>
<reference evidence="2" key="1">
    <citation type="journal article" date="2018" name="Nat. Genet.">
        <title>Extensive intraspecific gene order and gene structural variations between Mo17 and other maize genomes.</title>
        <authorList>
            <person name="Sun S."/>
            <person name="Zhou Y."/>
            <person name="Chen J."/>
            <person name="Shi J."/>
            <person name="Zhao H."/>
            <person name="Zhao H."/>
            <person name="Song W."/>
            <person name="Zhang M."/>
            <person name="Cui Y."/>
            <person name="Dong X."/>
            <person name="Liu H."/>
            <person name="Ma X."/>
            <person name="Jiao Y."/>
            <person name="Wang B."/>
            <person name="Wei X."/>
            <person name="Stein J.C."/>
            <person name="Glaubitz J.C."/>
            <person name="Lu F."/>
            <person name="Yu G."/>
            <person name="Liang C."/>
            <person name="Fengler K."/>
            <person name="Li B."/>
            <person name="Rafalski A."/>
            <person name="Schnable P.S."/>
            <person name="Ware D.H."/>
            <person name="Buckler E.S."/>
            <person name="Lai J."/>
        </authorList>
    </citation>
    <scope>NUCLEOTIDE SEQUENCE [LARGE SCALE GENOMIC DNA]</scope>
    <source>
        <tissue evidence="2">Seedling</tissue>
    </source>
</reference>
<sequence>MAKYNVVQKNKRQCNQDRKRAAHGEPGTGKLKQRTAPVSMSGKRKKKLERRLNRKQKEAAMIKALENNMGDVDMISVEGSSEAAKGKSQVKFSVKKNSRIQIKRLKGKGRKKAKNAKPPAKERVDAMVE</sequence>
<feature type="region of interest" description="Disordered" evidence="1">
    <location>
        <begin position="106"/>
        <end position="129"/>
    </location>
</feature>
<protein>
    <submittedName>
        <fullName evidence="2">Uncharacterized protein</fullName>
    </submittedName>
</protein>
<feature type="compositionally biased region" description="Basic and acidic residues" evidence="1">
    <location>
        <begin position="14"/>
        <end position="23"/>
    </location>
</feature>
<feature type="compositionally biased region" description="Basic and acidic residues" evidence="1">
    <location>
        <begin position="119"/>
        <end position="129"/>
    </location>
</feature>
<evidence type="ECO:0000256" key="1">
    <source>
        <dbReference type="SAM" id="MobiDB-lite"/>
    </source>
</evidence>
<feature type="compositionally biased region" description="Basic residues" evidence="1">
    <location>
        <begin position="106"/>
        <end position="115"/>
    </location>
</feature>
<feature type="region of interest" description="Disordered" evidence="1">
    <location>
        <begin position="1"/>
        <end position="52"/>
    </location>
</feature>
<dbReference type="EMBL" id="NCVQ01000006">
    <property type="protein sequence ID" value="PWZ23707.1"/>
    <property type="molecule type" value="Genomic_DNA"/>
</dbReference>
<organism evidence="2">
    <name type="scientific">Zea mays</name>
    <name type="common">Maize</name>
    <dbReference type="NCBI Taxonomy" id="4577"/>
    <lineage>
        <taxon>Eukaryota</taxon>
        <taxon>Viridiplantae</taxon>
        <taxon>Streptophyta</taxon>
        <taxon>Embryophyta</taxon>
        <taxon>Tracheophyta</taxon>
        <taxon>Spermatophyta</taxon>
        <taxon>Magnoliopsida</taxon>
        <taxon>Liliopsida</taxon>
        <taxon>Poales</taxon>
        <taxon>Poaceae</taxon>
        <taxon>PACMAD clade</taxon>
        <taxon>Panicoideae</taxon>
        <taxon>Andropogonodae</taxon>
        <taxon>Andropogoneae</taxon>
        <taxon>Tripsacinae</taxon>
        <taxon>Zea</taxon>
    </lineage>
</organism>